<dbReference type="EMBL" id="BPUB01000002">
    <property type="protein sequence ID" value="GJG60077.1"/>
    <property type="molecule type" value="Genomic_DNA"/>
</dbReference>
<evidence type="ECO:0000256" key="1">
    <source>
        <dbReference type="ARBA" id="ARBA00004571"/>
    </source>
</evidence>
<evidence type="ECO:0000256" key="2">
    <source>
        <dbReference type="ARBA" id="ARBA00022448"/>
    </source>
</evidence>
<evidence type="ECO:0000256" key="6">
    <source>
        <dbReference type="ARBA" id="ARBA00023136"/>
    </source>
</evidence>
<dbReference type="NCBIfam" id="TIGR04057">
    <property type="entry name" value="SusC_RagA_signa"/>
    <property type="match status" value="1"/>
</dbReference>
<evidence type="ECO:0000259" key="11">
    <source>
        <dbReference type="Pfam" id="PF07715"/>
    </source>
</evidence>
<dbReference type="InterPro" id="IPR039426">
    <property type="entry name" value="TonB-dep_rcpt-like"/>
</dbReference>
<dbReference type="InterPro" id="IPR023997">
    <property type="entry name" value="TonB-dep_OMP_SusC/RagA_CS"/>
</dbReference>
<gene>
    <name evidence="12" type="ORF">PRLR5076_29280</name>
</gene>
<dbReference type="InterPro" id="IPR023996">
    <property type="entry name" value="TonB-dep_OMP_SusC/RagA"/>
</dbReference>
<comment type="subcellular location">
    <subcellularLocation>
        <location evidence="1 8">Cell outer membrane</location>
        <topology evidence="1 8">Multi-pass membrane protein</topology>
    </subcellularLocation>
</comment>
<evidence type="ECO:0000256" key="5">
    <source>
        <dbReference type="ARBA" id="ARBA00023077"/>
    </source>
</evidence>
<evidence type="ECO:0000256" key="7">
    <source>
        <dbReference type="ARBA" id="ARBA00023237"/>
    </source>
</evidence>
<evidence type="ECO:0000313" key="12">
    <source>
        <dbReference type="EMBL" id="GJG60077.1"/>
    </source>
</evidence>
<evidence type="ECO:0000256" key="4">
    <source>
        <dbReference type="ARBA" id="ARBA00022692"/>
    </source>
</evidence>
<sequence length="977" mass="108566">MNAFAQQISVKGHVVDATGEGIIGATVRVVGQSGGTITDLDGNFTIQANQGDNIQISYVGYKEVVVAAAPSVSVKMVANSENLDEVVVIGYGQVKKNDLTGSVTALGTDKLVKGAVTSATDMLVGQAAGVSVITDGGAPGSGATIRIRGGSSMSASNNPLIVIDGVPVDDGGINGMSNPLSIVNPNDIETFTILKDASATAIYGSRASNGVIIITTRKGQAGRVKVSYSGNVKLSTRKNEVDVMSANDFRNFVTSKFGEGSAQVAALGNSDTDWQKEIFRTSVSTDHNVSVSGAVPHMPYRVSVGYTDENGILKTSNMQRLTGAINLNPQLFDKHLNIQINVKGIYNTNRFADTGAVGLATQYDPTQPVYMDGSEYGNGYFMYLNQTNGKPIDIGLTNPVSILDSKSDKSTVYRSIGNIQLDYKFHFLPQLRANLNLGYDVSKGEGDVIIQDNSPMTWSSGNYKTGFGENTSYYQLKRDELLEFYLDYNNTFGVHNIDVMAGYSWQHFYSSDWTKYPYSAKFAEEKGQEYYKDGIENRTENYLISFFGRLNYSLLDRYLLTFTLRDDGSSRFSKHNRWGVFPSVALAWRINEEKFLKNVKWLSALKLRLGYGVTGQQNLNNGDYPYLARYSYSKAGANYYFGNTEYRLIAPQAYDENLKWEETKTWNVGLDFGFLKNRITGTFDYYYRKTDNLLNTVTAPAGTNFSNELLTNVGTLENKGIEFSLTAHPVVTKDWDWTISYNLSYNKNEITKLTFNDDPSYKGVIHGGIDGATGYNIMINAVNHPYNSFYVFEQMYDNNGRPIEGAYVDQNGDNKIDENDLIVYKKSAPNVFMGLSNQISYKNWDLSFALRASLGNYVYNNVQSNREAWDGSQMYDQTGFLKNRMTSAWVDDFKAGQYRSSFYVQKASFLRMDNITLGYTFDKLFNEKQNARVYFTVQNPFVITNYSGLDPEISGDGIDNNLYPRPISFLLGVNVNF</sequence>
<protein>
    <submittedName>
        <fullName evidence="12">SusC/RagA family TonB-linked outer membrane protein</fullName>
    </submittedName>
</protein>
<dbReference type="SUPFAM" id="SSF56935">
    <property type="entry name" value="Porins"/>
    <property type="match status" value="1"/>
</dbReference>
<dbReference type="GO" id="GO:0009279">
    <property type="term" value="C:cell outer membrane"/>
    <property type="evidence" value="ECO:0007669"/>
    <property type="project" value="UniProtKB-SubCell"/>
</dbReference>
<dbReference type="PROSITE" id="PS52016">
    <property type="entry name" value="TONB_DEPENDENT_REC_3"/>
    <property type="match status" value="1"/>
</dbReference>
<dbReference type="InterPro" id="IPR000531">
    <property type="entry name" value="Beta-barrel_TonB"/>
</dbReference>
<proteinExistence type="inferred from homology"/>
<accession>A0A9R1CCP3</accession>
<dbReference type="InterPro" id="IPR018247">
    <property type="entry name" value="EF_Hand_1_Ca_BS"/>
</dbReference>
<dbReference type="InterPro" id="IPR037066">
    <property type="entry name" value="Plug_dom_sf"/>
</dbReference>
<dbReference type="PROSITE" id="PS00018">
    <property type="entry name" value="EF_HAND_1"/>
    <property type="match status" value="1"/>
</dbReference>
<reference evidence="12" key="1">
    <citation type="journal article" date="2022" name="Int. J. Syst. Evol. Microbiol.">
        <title>Prevotella lacticifex sp. nov., isolated from the rumen of cows.</title>
        <authorList>
            <person name="Shinkai T."/>
            <person name="Ikeyama N."/>
            <person name="Kumagai M."/>
            <person name="Ohmori H."/>
            <person name="Sakamoto M."/>
            <person name="Ohkuma M."/>
            <person name="Mitsumori M."/>
        </authorList>
    </citation>
    <scope>NUCLEOTIDE SEQUENCE</scope>
    <source>
        <strain evidence="12">R5076</strain>
    </source>
</reference>
<feature type="domain" description="TonB-dependent receptor-like beta-barrel" evidence="10">
    <location>
        <begin position="369"/>
        <end position="939"/>
    </location>
</feature>
<evidence type="ECO:0000256" key="9">
    <source>
        <dbReference type="RuleBase" id="RU003357"/>
    </source>
</evidence>
<dbReference type="Gene3D" id="2.170.130.10">
    <property type="entry name" value="TonB-dependent receptor, plug domain"/>
    <property type="match status" value="1"/>
</dbReference>
<name>A0A9R1CCP3_9BACT</name>
<evidence type="ECO:0000259" key="10">
    <source>
        <dbReference type="Pfam" id="PF00593"/>
    </source>
</evidence>
<keyword evidence="4 8" id="KW-0812">Transmembrane</keyword>
<keyword evidence="5 9" id="KW-0798">TonB box</keyword>
<dbReference type="FunFam" id="2.170.130.10:FF:000008">
    <property type="entry name" value="SusC/RagA family TonB-linked outer membrane protein"/>
    <property type="match status" value="1"/>
</dbReference>
<keyword evidence="7 8" id="KW-0998">Cell outer membrane</keyword>
<dbReference type="Pfam" id="PF13715">
    <property type="entry name" value="CarbopepD_reg_2"/>
    <property type="match status" value="1"/>
</dbReference>
<keyword evidence="13" id="KW-1185">Reference proteome</keyword>
<dbReference type="Pfam" id="PF07715">
    <property type="entry name" value="Plug"/>
    <property type="match status" value="1"/>
</dbReference>
<dbReference type="Gene3D" id="2.40.170.20">
    <property type="entry name" value="TonB-dependent receptor, beta-barrel domain"/>
    <property type="match status" value="1"/>
</dbReference>
<organism evidence="12 13">
    <name type="scientific">Prevotella lacticifex</name>
    <dbReference type="NCBI Taxonomy" id="2854755"/>
    <lineage>
        <taxon>Bacteria</taxon>
        <taxon>Pseudomonadati</taxon>
        <taxon>Bacteroidota</taxon>
        <taxon>Bacteroidia</taxon>
        <taxon>Bacteroidales</taxon>
        <taxon>Prevotellaceae</taxon>
        <taxon>Prevotella</taxon>
    </lineage>
</organism>
<feature type="domain" description="TonB-dependent receptor plug" evidence="11">
    <location>
        <begin position="96"/>
        <end position="211"/>
    </location>
</feature>
<dbReference type="Pfam" id="PF00593">
    <property type="entry name" value="TonB_dep_Rec_b-barrel"/>
    <property type="match status" value="1"/>
</dbReference>
<dbReference type="SUPFAM" id="SSF49464">
    <property type="entry name" value="Carboxypeptidase regulatory domain-like"/>
    <property type="match status" value="1"/>
</dbReference>
<keyword evidence="6 8" id="KW-0472">Membrane</keyword>
<dbReference type="InterPro" id="IPR036942">
    <property type="entry name" value="Beta-barrel_TonB_sf"/>
</dbReference>
<dbReference type="Gene3D" id="2.60.40.1120">
    <property type="entry name" value="Carboxypeptidase-like, regulatory domain"/>
    <property type="match status" value="1"/>
</dbReference>
<comment type="similarity">
    <text evidence="8 9">Belongs to the TonB-dependent receptor family.</text>
</comment>
<evidence type="ECO:0000256" key="3">
    <source>
        <dbReference type="ARBA" id="ARBA00022452"/>
    </source>
</evidence>
<dbReference type="Proteomes" id="UP000825483">
    <property type="component" value="Unassembled WGS sequence"/>
</dbReference>
<comment type="caution">
    <text evidence="12">The sequence shown here is derived from an EMBL/GenBank/DDBJ whole genome shotgun (WGS) entry which is preliminary data.</text>
</comment>
<dbReference type="InterPro" id="IPR012910">
    <property type="entry name" value="Plug_dom"/>
</dbReference>
<evidence type="ECO:0000313" key="13">
    <source>
        <dbReference type="Proteomes" id="UP000825483"/>
    </source>
</evidence>
<keyword evidence="2 8" id="KW-0813">Transport</keyword>
<keyword evidence="3 8" id="KW-1134">Transmembrane beta strand</keyword>
<dbReference type="NCBIfam" id="TIGR04056">
    <property type="entry name" value="OMP_RagA_SusC"/>
    <property type="match status" value="1"/>
</dbReference>
<evidence type="ECO:0000256" key="8">
    <source>
        <dbReference type="PROSITE-ProRule" id="PRU01360"/>
    </source>
</evidence>
<dbReference type="InterPro" id="IPR008969">
    <property type="entry name" value="CarboxyPept-like_regulatory"/>
</dbReference>
<dbReference type="AlphaFoldDB" id="A0A9R1CCP3"/>